<dbReference type="CTD" id="9950154"/>
<dbReference type="AlphaFoldDB" id="A0A1S0TKV3"/>
<name>A0A1S0TKV3_LOALO</name>
<proteinExistence type="predicted"/>
<gene>
    <name evidence="1" type="ORF">LOAG_12690</name>
</gene>
<evidence type="ECO:0000313" key="1">
    <source>
        <dbReference type="EMBL" id="EFO15820.1"/>
    </source>
</evidence>
<dbReference type="InParanoid" id="A0A1S0TKV3"/>
<dbReference type="EMBL" id="JH712526">
    <property type="protein sequence ID" value="EFO15820.1"/>
    <property type="molecule type" value="Genomic_DNA"/>
</dbReference>
<sequence length="120" mass="14429">MDRMYIGPRNIFDYLFNKFAGKTDQMHIGPNYQPFVRHLPYLWKYPVTVIVRWKENRSILRFSEIHNAMGIHILIECSTRFRCHHPRIVSKSAKYMGRLKLNQEEIRFTETIKSNGDLEK</sequence>
<dbReference type="GeneID" id="9950154"/>
<organism evidence="1">
    <name type="scientific">Loa loa</name>
    <name type="common">Eye worm</name>
    <name type="synonym">Filaria loa</name>
    <dbReference type="NCBI Taxonomy" id="7209"/>
    <lineage>
        <taxon>Eukaryota</taxon>
        <taxon>Metazoa</taxon>
        <taxon>Ecdysozoa</taxon>
        <taxon>Nematoda</taxon>
        <taxon>Chromadorea</taxon>
        <taxon>Rhabditida</taxon>
        <taxon>Spirurina</taxon>
        <taxon>Spiruromorpha</taxon>
        <taxon>Filarioidea</taxon>
        <taxon>Onchocercidae</taxon>
        <taxon>Loa</taxon>
    </lineage>
</organism>
<dbReference type="KEGG" id="loa:LOAG_12690"/>
<accession>A0A1S0TKV3</accession>
<reference evidence="1" key="1">
    <citation type="submission" date="2012-04" db="EMBL/GenBank/DDBJ databases">
        <title>The Genome Sequence of Loa loa.</title>
        <authorList>
            <consortium name="The Broad Institute Genome Sequencing Platform"/>
            <consortium name="Broad Institute Genome Sequencing Center for Infectious Disease"/>
            <person name="Nutman T.B."/>
            <person name="Fink D.L."/>
            <person name="Russ C."/>
            <person name="Young S."/>
            <person name="Zeng Q."/>
            <person name="Gargeya S."/>
            <person name="Alvarado L."/>
            <person name="Berlin A."/>
            <person name="Chapman S.B."/>
            <person name="Chen Z."/>
            <person name="Freedman E."/>
            <person name="Gellesch M."/>
            <person name="Goldberg J."/>
            <person name="Griggs A."/>
            <person name="Gujja S."/>
            <person name="Heilman E.R."/>
            <person name="Heiman D."/>
            <person name="Howarth C."/>
            <person name="Mehta T."/>
            <person name="Neiman D."/>
            <person name="Pearson M."/>
            <person name="Roberts A."/>
            <person name="Saif S."/>
            <person name="Shea T."/>
            <person name="Shenoy N."/>
            <person name="Sisk P."/>
            <person name="Stolte C."/>
            <person name="Sykes S."/>
            <person name="White J."/>
            <person name="Yandava C."/>
            <person name="Haas B."/>
            <person name="Henn M.R."/>
            <person name="Nusbaum C."/>
            <person name="Birren B."/>
        </authorList>
    </citation>
    <scope>NUCLEOTIDE SEQUENCE [LARGE SCALE GENOMIC DNA]</scope>
</reference>
<dbReference type="RefSeq" id="XP_003148250.1">
    <property type="nucleotide sequence ID" value="XM_003148202.1"/>
</dbReference>
<protein>
    <submittedName>
        <fullName evidence="1">Uncharacterized protein</fullName>
    </submittedName>
</protein>